<dbReference type="Gene3D" id="3.30.1370.10">
    <property type="entry name" value="K Homology domain, type 1"/>
    <property type="match status" value="1"/>
</dbReference>
<dbReference type="GO" id="GO:0003723">
    <property type="term" value="F:RNA binding"/>
    <property type="evidence" value="ECO:0007669"/>
    <property type="project" value="UniProtKB-UniRule"/>
</dbReference>
<dbReference type="PROSITE" id="PS50084">
    <property type="entry name" value="KH_TYPE_1"/>
    <property type="match status" value="1"/>
</dbReference>
<dbReference type="SUPFAM" id="SSF54791">
    <property type="entry name" value="Eukaryotic type KH-domain (KH-domain type I)"/>
    <property type="match status" value="1"/>
</dbReference>
<sequence>MDSIHFIQIHEKEESYKQDVTIRAVLPGKQAFTLVGFRGQHAHQIEKDCSVTLQVYPVIGRLVSISGQPENVSKAWTMCLDYLSNRYPEQYTTDVAINFLLTRDLVTLLRDPLETNFSFEYIARTTGTRIYLKEGTLPESTEQVIRVSIPTMEHVNLFKGAVCLLADNICAYPQLAMSPETTYFIPKGHQDDIAVSLMNDAAVYNPN</sequence>
<organism evidence="2">
    <name type="scientific">Rhizopus microsporus var. microsporus</name>
    <dbReference type="NCBI Taxonomy" id="86635"/>
    <lineage>
        <taxon>Eukaryota</taxon>
        <taxon>Fungi</taxon>
        <taxon>Fungi incertae sedis</taxon>
        <taxon>Mucoromycota</taxon>
        <taxon>Mucoromycotina</taxon>
        <taxon>Mucoromycetes</taxon>
        <taxon>Mucorales</taxon>
        <taxon>Mucorineae</taxon>
        <taxon>Rhizopodaceae</taxon>
        <taxon>Rhizopus</taxon>
    </lineage>
</organism>
<evidence type="ECO:0008006" key="3">
    <source>
        <dbReference type="Google" id="ProtNLM"/>
    </source>
</evidence>
<dbReference type="InterPro" id="IPR036612">
    <property type="entry name" value="KH_dom_type_1_sf"/>
</dbReference>
<dbReference type="Proteomes" id="UP000242414">
    <property type="component" value="Unassembled WGS sequence"/>
</dbReference>
<gene>
    <name evidence="2" type="ORF">BCV72DRAFT_303038</name>
</gene>
<protein>
    <recommendedName>
        <fullName evidence="3">K Homology domain-containing protein</fullName>
    </recommendedName>
</protein>
<dbReference type="AlphaFoldDB" id="A0A1X0RAQ1"/>
<evidence type="ECO:0000313" key="2">
    <source>
        <dbReference type="EMBL" id="ORE09125.1"/>
    </source>
</evidence>
<accession>A0A1X0RAQ1</accession>
<name>A0A1X0RAQ1_RHIZD</name>
<dbReference type="VEuPathDB" id="FungiDB:BCV72DRAFT_303038"/>
<evidence type="ECO:0000256" key="1">
    <source>
        <dbReference type="PROSITE-ProRule" id="PRU00117"/>
    </source>
</evidence>
<proteinExistence type="predicted"/>
<reference evidence="2" key="1">
    <citation type="journal article" date="2016" name="Proc. Natl. Acad. Sci. U.S.A.">
        <title>Lipid metabolic changes in an early divergent fungus govern the establishment of a mutualistic symbiosis with endobacteria.</title>
        <authorList>
            <person name="Lastovetsky O.A."/>
            <person name="Gaspar M.L."/>
            <person name="Mondo S.J."/>
            <person name="LaButti K.M."/>
            <person name="Sandor L."/>
            <person name="Grigoriev I.V."/>
            <person name="Henry S.A."/>
            <person name="Pawlowska T.E."/>
        </authorList>
    </citation>
    <scope>NUCLEOTIDE SEQUENCE [LARGE SCALE GENOMIC DNA]</scope>
    <source>
        <strain evidence="2">ATCC 52814</strain>
    </source>
</reference>
<dbReference type="OrthoDB" id="2367755at2759"/>
<keyword evidence="1" id="KW-0694">RNA-binding</keyword>
<dbReference type="EMBL" id="KV921879">
    <property type="protein sequence ID" value="ORE09125.1"/>
    <property type="molecule type" value="Genomic_DNA"/>
</dbReference>